<dbReference type="EnsemblMetazoa" id="GPPI044876-RA">
    <property type="protein sequence ID" value="GPPI044876-PA"/>
    <property type="gene ID" value="GPPI044876"/>
</dbReference>
<keyword evidence="2" id="KW-1185">Reference proteome</keyword>
<dbReference type="EMBL" id="JXJN01023002">
    <property type="status" value="NOT_ANNOTATED_CDS"/>
    <property type="molecule type" value="Genomic_DNA"/>
</dbReference>
<evidence type="ECO:0000313" key="1">
    <source>
        <dbReference type="EnsemblMetazoa" id="GPPI044876-PA"/>
    </source>
</evidence>
<reference evidence="1" key="2">
    <citation type="submission" date="2020-05" db="UniProtKB">
        <authorList>
            <consortium name="EnsemblMetazoa"/>
        </authorList>
    </citation>
    <scope>IDENTIFICATION</scope>
    <source>
        <strain evidence="1">IAEA</strain>
    </source>
</reference>
<dbReference type="AlphaFoldDB" id="A0A1B0BZ71"/>
<accession>A0A1B0BZ71</accession>
<proteinExistence type="predicted"/>
<dbReference type="Proteomes" id="UP000092460">
    <property type="component" value="Unassembled WGS sequence"/>
</dbReference>
<name>A0A1B0BZ71_9MUSC</name>
<dbReference type="VEuPathDB" id="VectorBase:GPPI044876"/>
<organism evidence="1 2">
    <name type="scientific">Glossina palpalis gambiensis</name>
    <dbReference type="NCBI Taxonomy" id="67801"/>
    <lineage>
        <taxon>Eukaryota</taxon>
        <taxon>Metazoa</taxon>
        <taxon>Ecdysozoa</taxon>
        <taxon>Arthropoda</taxon>
        <taxon>Hexapoda</taxon>
        <taxon>Insecta</taxon>
        <taxon>Pterygota</taxon>
        <taxon>Neoptera</taxon>
        <taxon>Endopterygota</taxon>
        <taxon>Diptera</taxon>
        <taxon>Brachycera</taxon>
        <taxon>Muscomorpha</taxon>
        <taxon>Hippoboscoidea</taxon>
        <taxon>Glossinidae</taxon>
        <taxon>Glossina</taxon>
    </lineage>
</organism>
<sequence>MISEITLHSIAYFFYFVHTHKYNDIKLLCELSNFLIEFLLFSKNVFTPLIPTKDEDIRAKVFQNRTVTDPLQKTCGNSLGTITTAIVAIIAIDNIIVIVTRTGIRTDTVCGAGRMIVAITNRAAR</sequence>
<reference evidence="2" key="1">
    <citation type="submission" date="2015-01" db="EMBL/GenBank/DDBJ databases">
        <authorList>
            <person name="Aksoy S."/>
            <person name="Warren W."/>
            <person name="Wilson R.K."/>
        </authorList>
    </citation>
    <scope>NUCLEOTIDE SEQUENCE [LARGE SCALE GENOMIC DNA]</scope>
    <source>
        <strain evidence="2">IAEA</strain>
    </source>
</reference>
<evidence type="ECO:0000313" key="2">
    <source>
        <dbReference type="Proteomes" id="UP000092460"/>
    </source>
</evidence>
<protein>
    <submittedName>
        <fullName evidence="1">Uncharacterized protein</fullName>
    </submittedName>
</protein>